<evidence type="ECO:0000313" key="2">
    <source>
        <dbReference type="EMBL" id="SFV75945.1"/>
    </source>
</evidence>
<dbReference type="SMART" id="SM00849">
    <property type="entry name" value="Lactamase_B"/>
    <property type="match status" value="1"/>
</dbReference>
<gene>
    <name evidence="2" type="ORF">MNB_SM-3-875</name>
</gene>
<dbReference type="AlphaFoldDB" id="A0A1W1D5N9"/>
<dbReference type="PANTHER" id="PTHR43041:SF1">
    <property type="entry name" value="METALLO-BETA-LACTAMASE DOMAIN-CONTAINING PROTEIN"/>
    <property type="match status" value="1"/>
</dbReference>
<dbReference type="Pfam" id="PF19583">
    <property type="entry name" value="ODP"/>
    <property type="match status" value="1"/>
</dbReference>
<protein>
    <recommendedName>
        <fullName evidence="1">Metallo-beta-lactamase domain-containing protein</fullName>
    </recommendedName>
</protein>
<dbReference type="Gene3D" id="3.60.15.10">
    <property type="entry name" value="Ribonuclease Z/Hydroxyacylglutathione hydrolase-like"/>
    <property type="match status" value="1"/>
</dbReference>
<proteinExistence type="predicted"/>
<feature type="domain" description="Metallo-beta-lactamase" evidence="1">
    <location>
        <begin position="45"/>
        <end position="233"/>
    </location>
</feature>
<dbReference type="InterPro" id="IPR036866">
    <property type="entry name" value="RibonucZ/Hydroxyglut_hydro"/>
</dbReference>
<dbReference type="EMBL" id="FPHP01000048">
    <property type="protein sequence ID" value="SFV75945.1"/>
    <property type="molecule type" value="Genomic_DNA"/>
</dbReference>
<sequence length="264" mass="30392">MEINEMKNFIEEYKERYIDEGEVLLYEDGDHKIYWVGIEEESAFRCNVYLIVDGDEALIVDPGSRLYHEELKNRVDKIVGIEKIKGLILCHQDPDVASSMVDWIDINPDIQIITSARTNVLLPYYGRGDYNFYNVSENPTYTFQSGKVLKFIEAPFLHFPGAFTTLDIDAHILFSGDIFAAIDIDWNLVVNNFELHKNNMDLFHKDYMASHIAAKGYARKIENEEIDAILPQHGSIISKENVKNAIEYLQNLQCGLDIIYADLK</sequence>
<reference evidence="2" key="1">
    <citation type="submission" date="2016-10" db="EMBL/GenBank/DDBJ databases">
        <authorList>
            <person name="de Groot N.N."/>
        </authorList>
    </citation>
    <scope>NUCLEOTIDE SEQUENCE</scope>
</reference>
<dbReference type="PANTHER" id="PTHR43041">
    <property type="entry name" value="HYDROLASE, METALLO-BETA-LACTAMASE SUPERFAMILY"/>
    <property type="match status" value="1"/>
</dbReference>
<dbReference type="InterPro" id="IPR001279">
    <property type="entry name" value="Metallo-B-lactamas"/>
</dbReference>
<dbReference type="InterPro" id="IPR045761">
    <property type="entry name" value="ODP_dom"/>
</dbReference>
<evidence type="ECO:0000259" key="1">
    <source>
        <dbReference type="SMART" id="SM00849"/>
    </source>
</evidence>
<accession>A0A1W1D5N9</accession>
<organism evidence="2">
    <name type="scientific">hydrothermal vent metagenome</name>
    <dbReference type="NCBI Taxonomy" id="652676"/>
    <lineage>
        <taxon>unclassified sequences</taxon>
        <taxon>metagenomes</taxon>
        <taxon>ecological metagenomes</taxon>
    </lineage>
</organism>
<dbReference type="SUPFAM" id="SSF56281">
    <property type="entry name" value="Metallo-hydrolase/oxidoreductase"/>
    <property type="match status" value="1"/>
</dbReference>
<name>A0A1W1D5N9_9ZZZZ</name>